<dbReference type="InterPro" id="IPR036217">
    <property type="entry name" value="MethylDNA_cys_MeTrfase_DNAb"/>
</dbReference>
<gene>
    <name evidence="11" type="ORF">L2737_20265</name>
</gene>
<dbReference type="PANTHER" id="PTHR10815">
    <property type="entry name" value="METHYLATED-DNA--PROTEIN-CYSTEINE METHYLTRANSFERASE"/>
    <property type="match status" value="1"/>
</dbReference>
<evidence type="ECO:0000313" key="11">
    <source>
        <dbReference type="EMBL" id="MCL1047640.1"/>
    </source>
</evidence>
<dbReference type="Gene3D" id="1.10.10.10">
    <property type="entry name" value="Winged helix-like DNA-binding domain superfamily/Winged helix DNA-binding domain"/>
    <property type="match status" value="1"/>
</dbReference>
<evidence type="ECO:0000256" key="8">
    <source>
        <dbReference type="HAMAP-Rule" id="MF_00772"/>
    </source>
</evidence>
<comment type="function">
    <text evidence="8">Involved in the cellular defense against the biological effects of O6-methylguanine (O6-MeG) and O4-methylthymine (O4-MeT) in DNA. Repairs the methylated nucleobase in DNA by stoichiometrically transferring the methyl group to a cysteine residue in the enzyme. This is a suicide reaction: the enzyme is irreversibly inactivated.</text>
</comment>
<keyword evidence="12" id="KW-1185">Reference proteome</keyword>
<dbReference type="Pfam" id="PF02870">
    <property type="entry name" value="Methyltransf_1N"/>
    <property type="match status" value="1"/>
</dbReference>
<comment type="catalytic activity">
    <reaction evidence="7 8">
        <text>a 6-O-methyl-2'-deoxyguanosine in DNA + L-cysteinyl-[protein] = S-methyl-L-cysteinyl-[protein] + a 2'-deoxyguanosine in DNA</text>
        <dbReference type="Rhea" id="RHEA:24000"/>
        <dbReference type="Rhea" id="RHEA-COMP:10131"/>
        <dbReference type="Rhea" id="RHEA-COMP:10132"/>
        <dbReference type="Rhea" id="RHEA-COMP:11367"/>
        <dbReference type="Rhea" id="RHEA-COMP:11368"/>
        <dbReference type="ChEBI" id="CHEBI:29950"/>
        <dbReference type="ChEBI" id="CHEBI:82612"/>
        <dbReference type="ChEBI" id="CHEBI:85445"/>
        <dbReference type="ChEBI" id="CHEBI:85448"/>
        <dbReference type="EC" id="2.1.1.63"/>
    </reaction>
</comment>
<dbReference type="NCBIfam" id="TIGR00589">
    <property type="entry name" value="ogt"/>
    <property type="match status" value="1"/>
</dbReference>
<dbReference type="InterPro" id="IPR014048">
    <property type="entry name" value="MethylDNA_cys_MeTrfase_DNA-bd"/>
</dbReference>
<evidence type="ECO:0000256" key="2">
    <source>
        <dbReference type="ARBA" id="ARBA00022490"/>
    </source>
</evidence>
<reference evidence="11 12" key="1">
    <citation type="submission" date="2022-01" db="EMBL/GenBank/DDBJ databases">
        <title>Whole genome-based taxonomy of the Shewanellaceae.</title>
        <authorList>
            <person name="Martin-Rodriguez A.J."/>
        </authorList>
    </citation>
    <scope>NUCLEOTIDE SEQUENCE [LARGE SCALE GENOMIC DNA]</scope>
    <source>
        <strain evidence="11 12">DSM 24955</strain>
    </source>
</reference>
<evidence type="ECO:0000256" key="1">
    <source>
        <dbReference type="ARBA" id="ARBA00001286"/>
    </source>
</evidence>
<comment type="subcellular location">
    <subcellularLocation>
        <location evidence="8">Cytoplasm</location>
    </subcellularLocation>
</comment>
<feature type="domain" description="Methylated-DNA-[protein]-cysteine S-methyltransferase DNA binding" evidence="9">
    <location>
        <begin position="88"/>
        <end position="168"/>
    </location>
</feature>
<dbReference type="HAMAP" id="MF_00772">
    <property type="entry name" value="OGT"/>
    <property type="match status" value="1"/>
</dbReference>
<keyword evidence="2 8" id="KW-0963">Cytoplasm</keyword>
<sequence length="170" mass="18401">MKINNQPPVFQQIIASPVGYLKLQASTHGLTHLQVVAESTTLDALSQADSGEVNQAKAFVIQAIEELREYFSGERQDFDVKLAAKGTEFQQQVWQALKALPFGDICSYAAIADTIERPKAVRAVGAANGANPIAIIVPCHRVIGKDGSLTGYAYGLEMKQFLLNLEGVNL</sequence>
<name>A0ABT0KUX0_9GAMM</name>
<dbReference type="CDD" id="cd06445">
    <property type="entry name" value="ATase"/>
    <property type="match status" value="1"/>
</dbReference>
<keyword evidence="6 8" id="KW-0234">DNA repair</keyword>
<evidence type="ECO:0000259" key="10">
    <source>
        <dbReference type="Pfam" id="PF02870"/>
    </source>
</evidence>
<evidence type="ECO:0000313" key="12">
    <source>
        <dbReference type="Proteomes" id="UP001202134"/>
    </source>
</evidence>
<dbReference type="Gene3D" id="3.30.160.70">
    <property type="entry name" value="Methylated DNA-protein cysteine methyltransferase domain"/>
    <property type="match status" value="1"/>
</dbReference>
<comment type="caution">
    <text evidence="11">The sequence shown here is derived from an EMBL/GenBank/DDBJ whole genome shotgun (WGS) entry which is preliminary data.</text>
</comment>
<comment type="miscellaneous">
    <text evidence="8">This enzyme catalyzes only one turnover and therefore is not strictly catalytic. According to one definition, an enzyme is a biocatalyst that acts repeatedly and over many reaction cycles.</text>
</comment>
<evidence type="ECO:0000256" key="5">
    <source>
        <dbReference type="ARBA" id="ARBA00022763"/>
    </source>
</evidence>
<dbReference type="SUPFAM" id="SSF53155">
    <property type="entry name" value="Methylated DNA-protein cysteine methyltransferase domain"/>
    <property type="match status" value="1"/>
</dbReference>
<proteinExistence type="inferred from homology"/>
<comment type="catalytic activity">
    <reaction evidence="1 8">
        <text>a 4-O-methyl-thymidine in DNA + L-cysteinyl-[protein] = a thymidine in DNA + S-methyl-L-cysteinyl-[protein]</text>
        <dbReference type="Rhea" id="RHEA:53428"/>
        <dbReference type="Rhea" id="RHEA-COMP:10131"/>
        <dbReference type="Rhea" id="RHEA-COMP:10132"/>
        <dbReference type="Rhea" id="RHEA-COMP:13555"/>
        <dbReference type="Rhea" id="RHEA-COMP:13556"/>
        <dbReference type="ChEBI" id="CHEBI:29950"/>
        <dbReference type="ChEBI" id="CHEBI:82612"/>
        <dbReference type="ChEBI" id="CHEBI:137386"/>
        <dbReference type="ChEBI" id="CHEBI:137387"/>
        <dbReference type="EC" id="2.1.1.63"/>
    </reaction>
</comment>
<dbReference type="InterPro" id="IPR001497">
    <property type="entry name" value="MethylDNA_cys_MeTrfase_AS"/>
</dbReference>
<dbReference type="RefSeq" id="WP_248956923.1">
    <property type="nucleotide sequence ID" value="NZ_JAKIKU010000016.1"/>
</dbReference>
<accession>A0ABT0KUX0</accession>
<evidence type="ECO:0000256" key="4">
    <source>
        <dbReference type="ARBA" id="ARBA00022679"/>
    </source>
</evidence>
<evidence type="ECO:0000259" key="9">
    <source>
        <dbReference type="Pfam" id="PF01035"/>
    </source>
</evidence>
<evidence type="ECO:0000256" key="7">
    <source>
        <dbReference type="ARBA" id="ARBA00049348"/>
    </source>
</evidence>
<dbReference type="Pfam" id="PF01035">
    <property type="entry name" value="DNA_binding_1"/>
    <property type="match status" value="1"/>
</dbReference>
<evidence type="ECO:0000256" key="3">
    <source>
        <dbReference type="ARBA" id="ARBA00022603"/>
    </source>
</evidence>
<dbReference type="Proteomes" id="UP001202134">
    <property type="component" value="Unassembled WGS sequence"/>
</dbReference>
<feature type="domain" description="Methylguanine DNA methyltransferase ribonuclease-like" evidence="10">
    <location>
        <begin position="12"/>
        <end position="83"/>
    </location>
</feature>
<dbReference type="InterPro" id="IPR008332">
    <property type="entry name" value="MethylG_MeTrfase_N"/>
</dbReference>
<dbReference type="EMBL" id="JAKIKU010000016">
    <property type="protein sequence ID" value="MCL1047640.1"/>
    <property type="molecule type" value="Genomic_DNA"/>
</dbReference>
<feature type="active site" description="Nucleophile; methyl group acceptor" evidence="8">
    <location>
        <position position="139"/>
    </location>
</feature>
<dbReference type="InterPro" id="IPR023546">
    <property type="entry name" value="MGMT"/>
</dbReference>
<evidence type="ECO:0000256" key="6">
    <source>
        <dbReference type="ARBA" id="ARBA00023204"/>
    </source>
</evidence>
<dbReference type="EC" id="2.1.1.63" evidence="8"/>
<dbReference type="PROSITE" id="PS00374">
    <property type="entry name" value="MGMT"/>
    <property type="match status" value="1"/>
</dbReference>
<dbReference type="SUPFAM" id="SSF46767">
    <property type="entry name" value="Methylated DNA-protein cysteine methyltransferase, C-terminal domain"/>
    <property type="match status" value="1"/>
</dbReference>
<keyword evidence="3 8" id="KW-0489">Methyltransferase</keyword>
<organism evidence="11 12">
    <name type="scientific">Shewanella electrodiphila</name>
    <dbReference type="NCBI Taxonomy" id="934143"/>
    <lineage>
        <taxon>Bacteria</taxon>
        <taxon>Pseudomonadati</taxon>
        <taxon>Pseudomonadota</taxon>
        <taxon>Gammaproteobacteria</taxon>
        <taxon>Alteromonadales</taxon>
        <taxon>Shewanellaceae</taxon>
        <taxon>Shewanella</taxon>
    </lineage>
</organism>
<keyword evidence="4 8" id="KW-0808">Transferase</keyword>
<comment type="similarity">
    <text evidence="8">Belongs to the MGMT family.</text>
</comment>
<dbReference type="PANTHER" id="PTHR10815:SF5">
    <property type="entry name" value="METHYLATED-DNA--PROTEIN-CYSTEINE METHYLTRANSFERASE"/>
    <property type="match status" value="1"/>
</dbReference>
<dbReference type="InterPro" id="IPR036631">
    <property type="entry name" value="MGMT_N_sf"/>
</dbReference>
<protein>
    <recommendedName>
        <fullName evidence="8">Methylated-DNA--protein-cysteine methyltransferase</fullName>
        <ecNumber evidence="8">2.1.1.63</ecNumber>
    </recommendedName>
    <alternativeName>
        <fullName evidence="8">6-O-methylguanine-DNA methyltransferase</fullName>
        <shortName evidence="8">MGMT</shortName>
    </alternativeName>
    <alternativeName>
        <fullName evidence="8">O-6-methylguanine-DNA-alkyltransferase</fullName>
    </alternativeName>
</protein>
<dbReference type="InterPro" id="IPR036388">
    <property type="entry name" value="WH-like_DNA-bd_sf"/>
</dbReference>
<keyword evidence="5 8" id="KW-0227">DNA damage</keyword>